<dbReference type="InterPro" id="IPR012825">
    <property type="entry name" value="BluB"/>
</dbReference>
<evidence type="ECO:0000313" key="2">
    <source>
        <dbReference type="EMBL" id="OHT21919.1"/>
    </source>
</evidence>
<protein>
    <submittedName>
        <fullName evidence="2">5,6-dimethylbenzimidazole synthase</fullName>
        <ecNumber evidence="2">1.13.11.79</ecNumber>
    </submittedName>
</protein>
<reference evidence="2 3" key="1">
    <citation type="submission" date="2016-09" db="EMBL/GenBank/DDBJ databases">
        <title>Metabolic pathway, cell adaptation mechanisms and a novel monoxygenase revealed through proteogenomic-transcription analysis of a Sphingomonas haloaromaticamans strain degrading the fungicide ortho-phenylphenol.</title>
        <authorList>
            <person name="Perruchon C."/>
            <person name="Papadopoulou E.S."/>
            <person name="Rousidou C."/>
            <person name="Vasileiadis S."/>
            <person name="Tanou G."/>
            <person name="Amoutzias G."/>
            <person name="Molassiotis A."/>
            <person name="Karpouzas D.G."/>
        </authorList>
    </citation>
    <scope>NUCLEOTIDE SEQUENCE [LARGE SCALE GENOMIC DNA]</scope>
    <source>
        <strain evidence="2 3">P3</strain>
    </source>
</reference>
<dbReference type="SUPFAM" id="SSF55469">
    <property type="entry name" value="FMN-dependent nitroreductase-like"/>
    <property type="match status" value="1"/>
</dbReference>
<dbReference type="GO" id="GO:0102919">
    <property type="term" value="F:5,6-dimethylbenzimidazole synthase activity"/>
    <property type="evidence" value="ECO:0007669"/>
    <property type="project" value="UniProtKB-EC"/>
</dbReference>
<dbReference type="PANTHER" id="PTHR23026:SF123">
    <property type="entry name" value="NAD(P)H NITROREDUCTASE RV3131-RELATED"/>
    <property type="match status" value="1"/>
</dbReference>
<proteinExistence type="predicted"/>
<gene>
    <name evidence="2" type="ORF">BHE75_03933</name>
</gene>
<dbReference type="InterPro" id="IPR050627">
    <property type="entry name" value="Nitroreductase/BluB"/>
</dbReference>
<evidence type="ECO:0000313" key="3">
    <source>
        <dbReference type="Proteomes" id="UP000179467"/>
    </source>
</evidence>
<name>A0A1S1HHZ9_9SPHN</name>
<dbReference type="PANTHER" id="PTHR23026">
    <property type="entry name" value="NADPH NITROREDUCTASE"/>
    <property type="match status" value="1"/>
</dbReference>
<accession>A0A1S1HHZ9</accession>
<dbReference type="Proteomes" id="UP000179467">
    <property type="component" value="Unassembled WGS sequence"/>
</dbReference>
<dbReference type="RefSeq" id="WP_084653370.1">
    <property type="nucleotide sequence ID" value="NZ_MIPT01000001.1"/>
</dbReference>
<keyword evidence="2" id="KW-0560">Oxidoreductase</keyword>
<keyword evidence="3" id="KW-1185">Reference proteome</keyword>
<feature type="domain" description="Nitroreductase" evidence="1">
    <location>
        <begin position="25"/>
        <end position="193"/>
    </location>
</feature>
<dbReference type="AlphaFoldDB" id="A0A1S1HHZ9"/>
<dbReference type="InterPro" id="IPR029479">
    <property type="entry name" value="Nitroreductase"/>
</dbReference>
<dbReference type="InterPro" id="IPR000415">
    <property type="entry name" value="Nitroreductase-like"/>
</dbReference>
<dbReference type="NCBIfam" id="TIGR02476">
    <property type="entry name" value="BluB"/>
    <property type="match status" value="1"/>
</dbReference>
<organism evidence="2 3">
    <name type="scientific">Edaphosphingomonas haloaromaticamans</name>
    <dbReference type="NCBI Taxonomy" id="653954"/>
    <lineage>
        <taxon>Bacteria</taxon>
        <taxon>Pseudomonadati</taxon>
        <taxon>Pseudomonadota</taxon>
        <taxon>Alphaproteobacteria</taxon>
        <taxon>Sphingomonadales</taxon>
        <taxon>Rhizorhabdaceae</taxon>
        <taxon>Edaphosphingomonas</taxon>
    </lineage>
</organism>
<evidence type="ECO:0000259" key="1">
    <source>
        <dbReference type="Pfam" id="PF00881"/>
    </source>
</evidence>
<sequence length="221" mass="23838">MDGTAGGADGPHFDEGFRHGLGQLLAWRRDVRHFRPDPLPPGLLDELLALAQLAPSVGNAQPWRFVTVDSPALRAALADHADAEALRAEAALVADAARLDLYRSLKLHGLREAPGVLAVFSDDGPEAGHGLGIATMPEALAYSTVMAIHTLWLAARTRGIGLGWVSIVDPAAVRAMLDLPDRWRMIALLCIGYPLAASDVPELERRGWQGRQDWRGNVVAR</sequence>
<dbReference type="EMBL" id="MIPT01000001">
    <property type="protein sequence ID" value="OHT21919.1"/>
    <property type="molecule type" value="Genomic_DNA"/>
</dbReference>
<dbReference type="Pfam" id="PF00881">
    <property type="entry name" value="Nitroreductase"/>
    <property type="match status" value="1"/>
</dbReference>
<dbReference type="Gene3D" id="3.40.109.10">
    <property type="entry name" value="NADH Oxidase"/>
    <property type="match status" value="1"/>
</dbReference>
<dbReference type="OrthoDB" id="9773807at2"/>
<comment type="caution">
    <text evidence="2">The sequence shown here is derived from an EMBL/GenBank/DDBJ whole genome shotgun (WGS) entry which is preliminary data.</text>
</comment>
<dbReference type="EC" id="1.13.11.79" evidence="2"/>